<accession>A0ABD2QBU1</accession>
<dbReference type="EMBL" id="JBJKFK010000442">
    <property type="protein sequence ID" value="KAL3317033.1"/>
    <property type="molecule type" value="Genomic_DNA"/>
</dbReference>
<gene>
    <name evidence="2" type="ORF">Ciccas_004309</name>
</gene>
<evidence type="ECO:0000313" key="3">
    <source>
        <dbReference type="Proteomes" id="UP001626550"/>
    </source>
</evidence>
<proteinExistence type="predicted"/>
<evidence type="ECO:0000313" key="2">
    <source>
        <dbReference type="EMBL" id="KAL3317033.1"/>
    </source>
</evidence>
<feature type="region of interest" description="Disordered" evidence="1">
    <location>
        <begin position="1"/>
        <end position="30"/>
    </location>
</feature>
<keyword evidence="3" id="KW-1185">Reference proteome</keyword>
<dbReference type="Proteomes" id="UP001626550">
    <property type="component" value="Unassembled WGS sequence"/>
</dbReference>
<comment type="caution">
    <text evidence="2">The sequence shown here is derived from an EMBL/GenBank/DDBJ whole genome shotgun (WGS) entry which is preliminary data.</text>
</comment>
<organism evidence="2 3">
    <name type="scientific">Cichlidogyrus casuarinus</name>
    <dbReference type="NCBI Taxonomy" id="1844966"/>
    <lineage>
        <taxon>Eukaryota</taxon>
        <taxon>Metazoa</taxon>
        <taxon>Spiralia</taxon>
        <taxon>Lophotrochozoa</taxon>
        <taxon>Platyhelminthes</taxon>
        <taxon>Monogenea</taxon>
        <taxon>Monopisthocotylea</taxon>
        <taxon>Dactylogyridea</taxon>
        <taxon>Ancyrocephalidae</taxon>
        <taxon>Cichlidogyrus</taxon>
    </lineage>
</organism>
<name>A0ABD2QBU1_9PLAT</name>
<dbReference type="AlphaFoldDB" id="A0ABD2QBU1"/>
<reference evidence="2 3" key="1">
    <citation type="submission" date="2024-11" db="EMBL/GenBank/DDBJ databases">
        <title>Adaptive evolution of stress response genes in parasites aligns with host niche diversity.</title>
        <authorList>
            <person name="Hahn C."/>
            <person name="Resl P."/>
        </authorList>
    </citation>
    <scope>NUCLEOTIDE SEQUENCE [LARGE SCALE GENOMIC DNA]</scope>
    <source>
        <strain evidence="2">EGGRZ-B1_66</strain>
        <tissue evidence="2">Body</tissue>
    </source>
</reference>
<evidence type="ECO:0000256" key="1">
    <source>
        <dbReference type="SAM" id="MobiDB-lite"/>
    </source>
</evidence>
<protein>
    <submittedName>
        <fullName evidence="2">Uncharacterized protein</fullName>
    </submittedName>
</protein>
<feature type="compositionally biased region" description="Pro residues" evidence="1">
    <location>
        <begin position="9"/>
        <end position="19"/>
    </location>
</feature>
<sequence>MLENSAVSEPPPVAIPVPPGSTQSVEWPRAPGESDYDYITRLEAQWRSLEHQLYSCSDPVLNASEHVRESRRRCQLLDAHIRKCKRACNSSAIRMNGGPLGLPYPETYALDHSTRRRHSSRDTSSFICCII</sequence>